<proteinExistence type="predicted"/>
<dbReference type="InterPro" id="IPR036691">
    <property type="entry name" value="Endo/exonu/phosph_ase_sf"/>
</dbReference>
<feature type="transmembrane region" description="Helical" evidence="1">
    <location>
        <begin position="536"/>
        <end position="554"/>
    </location>
</feature>
<protein>
    <submittedName>
        <fullName evidence="6">BA75_01417T0</fullName>
    </submittedName>
</protein>
<dbReference type="Proteomes" id="UP000094565">
    <property type="component" value="Chromosome 1"/>
</dbReference>
<evidence type="ECO:0000259" key="2">
    <source>
        <dbReference type="Pfam" id="PF10277"/>
    </source>
</evidence>
<dbReference type="Pfam" id="PF23022">
    <property type="entry name" value="6TM_1st_PGAP2IP"/>
    <property type="match status" value="1"/>
</dbReference>
<feature type="domain" description="PGAP2IP second transmembrane" evidence="3">
    <location>
        <begin position="471"/>
        <end position="647"/>
    </location>
</feature>
<feature type="transmembrane region" description="Helical" evidence="1">
    <location>
        <begin position="400"/>
        <end position="420"/>
    </location>
</feature>
<keyword evidence="1" id="KW-0812">Transmembrane</keyword>
<gene>
    <name evidence="6" type="primary">CWH43</name>
    <name evidence="6" type="ORF">ATY40_BA7501417</name>
</gene>
<dbReference type="GO" id="GO:0016020">
    <property type="term" value="C:membrane"/>
    <property type="evidence" value="ECO:0007669"/>
    <property type="project" value="GOC"/>
</dbReference>
<feature type="transmembrane region" description="Helical" evidence="1">
    <location>
        <begin position="21"/>
        <end position="46"/>
    </location>
</feature>
<dbReference type="GO" id="GO:0006506">
    <property type="term" value="P:GPI anchor biosynthetic process"/>
    <property type="evidence" value="ECO:0007669"/>
    <property type="project" value="TreeGrafter"/>
</dbReference>
<feature type="transmembrane region" description="Helical" evidence="1">
    <location>
        <begin position="560"/>
        <end position="581"/>
    </location>
</feature>
<dbReference type="GO" id="GO:0031505">
    <property type="term" value="P:fungal-type cell wall organization"/>
    <property type="evidence" value="ECO:0007669"/>
    <property type="project" value="TreeGrafter"/>
</dbReference>
<keyword evidence="1" id="KW-0472">Membrane</keyword>
<feature type="transmembrane region" description="Helical" evidence="1">
    <location>
        <begin position="172"/>
        <end position="190"/>
    </location>
</feature>
<dbReference type="InterPro" id="IPR053912">
    <property type="entry name" value="PGAP2IP_TM_1nd"/>
</dbReference>
<feature type="transmembrane region" description="Helical" evidence="1">
    <location>
        <begin position="78"/>
        <end position="99"/>
    </location>
</feature>
<keyword evidence="7" id="KW-1185">Reference proteome</keyword>
<feature type="transmembrane region" description="Helical" evidence="1">
    <location>
        <begin position="369"/>
        <end position="388"/>
    </location>
</feature>
<feature type="transmembrane region" description="Helical" evidence="1">
    <location>
        <begin position="511"/>
        <end position="529"/>
    </location>
</feature>
<evidence type="ECO:0000259" key="3">
    <source>
        <dbReference type="Pfam" id="PF23021"/>
    </source>
</evidence>
<feature type="transmembrane region" description="Helical" evidence="1">
    <location>
        <begin position="140"/>
        <end position="160"/>
    </location>
</feature>
<evidence type="ECO:0000256" key="1">
    <source>
        <dbReference type="SAM" id="Phobius"/>
    </source>
</evidence>
<feature type="transmembrane region" description="Helical" evidence="1">
    <location>
        <begin position="664"/>
        <end position="681"/>
    </location>
</feature>
<feature type="transmembrane region" description="Helical" evidence="1">
    <location>
        <begin position="627"/>
        <end position="643"/>
    </location>
</feature>
<feature type="domain" description="PGAP2IP first transmembrane" evidence="4">
    <location>
        <begin position="293"/>
        <end position="450"/>
    </location>
</feature>
<feature type="transmembrane region" description="Helical" evidence="1">
    <location>
        <begin position="106"/>
        <end position="128"/>
    </location>
</feature>
<dbReference type="PANTHER" id="PTHR14859">
    <property type="entry name" value="CALCOFLUOR WHITE HYPERSENSITIVE PROTEIN PRECURSOR"/>
    <property type="match status" value="1"/>
</dbReference>
<feature type="transmembrane region" description="Helical" evidence="1">
    <location>
        <begin position="588"/>
        <end position="615"/>
    </location>
</feature>
<dbReference type="GO" id="GO:0005783">
    <property type="term" value="C:endoplasmic reticulum"/>
    <property type="evidence" value="ECO:0007669"/>
    <property type="project" value="TreeGrafter"/>
</dbReference>
<dbReference type="InterPro" id="IPR019402">
    <property type="entry name" value="CWH43_N"/>
</dbReference>
<evidence type="ECO:0000313" key="6">
    <source>
        <dbReference type="EMBL" id="ANZ73352.1"/>
    </source>
</evidence>
<dbReference type="OrthoDB" id="68581at2759"/>
<dbReference type="Pfam" id="PF10277">
    <property type="entry name" value="Frag1"/>
    <property type="match status" value="1"/>
</dbReference>
<dbReference type="Pfam" id="PF23021">
    <property type="entry name" value="6TM_2nd_PGAP2IP"/>
    <property type="match status" value="1"/>
</dbReference>
<feature type="domain" description="CWH43-like N-terminal" evidence="2">
    <location>
        <begin position="20"/>
        <end position="228"/>
    </location>
</feature>
<dbReference type="SUPFAM" id="SSF56219">
    <property type="entry name" value="DNase I-like"/>
    <property type="match status" value="1"/>
</dbReference>
<dbReference type="AlphaFoldDB" id="A0A1B2J5V7"/>
<reference evidence="6 7" key="1">
    <citation type="submission" date="2016-02" db="EMBL/GenBank/DDBJ databases">
        <title>Comparative genomic and transcriptomic foundation for Pichia pastoris.</title>
        <authorList>
            <person name="Love K.R."/>
            <person name="Shah K.A."/>
            <person name="Whittaker C.A."/>
            <person name="Wu J."/>
            <person name="Bartlett M.C."/>
            <person name="Ma D."/>
            <person name="Leeson R.L."/>
            <person name="Priest M."/>
            <person name="Young S.K."/>
            <person name="Love J.C."/>
        </authorList>
    </citation>
    <scope>NUCLEOTIDE SEQUENCE [LARGE SCALE GENOMIC DNA]</scope>
    <source>
        <strain evidence="6 7">ATCC 28485</strain>
    </source>
</reference>
<evidence type="ECO:0000259" key="5">
    <source>
        <dbReference type="Pfam" id="PF23226"/>
    </source>
</evidence>
<feature type="transmembrane region" description="Helical" evidence="1">
    <location>
        <begin position="440"/>
        <end position="459"/>
    </location>
</feature>
<feature type="transmembrane region" description="Helical" evidence="1">
    <location>
        <begin position="471"/>
        <end position="491"/>
    </location>
</feature>
<accession>A0A1B2J5V7</accession>
<organism evidence="6 7">
    <name type="scientific">Komagataella pastoris</name>
    <name type="common">Yeast</name>
    <name type="synonym">Pichia pastoris</name>
    <dbReference type="NCBI Taxonomy" id="4922"/>
    <lineage>
        <taxon>Eukaryota</taxon>
        <taxon>Fungi</taxon>
        <taxon>Dikarya</taxon>
        <taxon>Ascomycota</taxon>
        <taxon>Saccharomycotina</taxon>
        <taxon>Pichiomycetes</taxon>
        <taxon>Pichiales</taxon>
        <taxon>Pichiaceae</taxon>
        <taxon>Komagataella</taxon>
    </lineage>
</organism>
<keyword evidence="1" id="KW-1133">Transmembrane helix</keyword>
<feature type="transmembrane region" description="Helical" evidence="1">
    <location>
        <begin position="282"/>
        <end position="309"/>
    </location>
</feature>
<dbReference type="FunFam" id="3.60.10.10:FF:000031">
    <property type="entry name" value="Calcofluor white hypersensitive protein"/>
    <property type="match status" value="1"/>
</dbReference>
<feature type="transmembrane region" description="Helical" evidence="1">
    <location>
        <begin position="321"/>
        <end position="341"/>
    </location>
</feature>
<dbReference type="Pfam" id="PF23226">
    <property type="entry name" value="Exo_endo_phos_PGAP2IP"/>
    <property type="match status" value="1"/>
</dbReference>
<name>A0A1B2J5V7_PICPA</name>
<evidence type="ECO:0000259" key="4">
    <source>
        <dbReference type="Pfam" id="PF23022"/>
    </source>
</evidence>
<dbReference type="InterPro" id="IPR051916">
    <property type="entry name" value="GPI-anchor_lipid_remodeler"/>
</dbReference>
<dbReference type="Gene3D" id="3.60.10.10">
    <property type="entry name" value="Endonuclease/exonuclease/phosphatase"/>
    <property type="match status" value="1"/>
</dbReference>
<dbReference type="InterPro" id="IPR053911">
    <property type="entry name" value="PGAP2IP_TM_2nd"/>
</dbReference>
<dbReference type="PANTHER" id="PTHR14859:SF1">
    <property type="entry name" value="PGAP2-INTERACTING PROTEIN"/>
    <property type="match status" value="1"/>
</dbReference>
<evidence type="ECO:0000313" key="7">
    <source>
        <dbReference type="Proteomes" id="UP000094565"/>
    </source>
</evidence>
<dbReference type="EMBL" id="CP014584">
    <property type="protein sequence ID" value="ANZ73352.1"/>
    <property type="molecule type" value="Genomic_DNA"/>
</dbReference>
<sequence>MNLDSKHQSQQQHVLKLNGVWVAYAHTICALAAFLSALLVGVTLHYHKIVQNGYYGYPDEWFPSVSATIGDRYPERSIFQIMIALTAGPRFLLLFLSYLRLNKAGSYLPLIGLVTGILRTFTCGGWVYITSTDDHDAHDIFMISYIVLTIPWTVCVTKLTDKSNKFLKNGRRFTAVTFFALLVPLVYLFIQHKVHRVAGAYSYYAYVEWSLIFLDVGFDTWSIVDFKDLEFELSPAENAPPTVLNLSYFPQDETNSTNEKEDAREKLNPGQYPTDSLVGLTFIHSIVQIVNSFIFWSVFTALFLCIWHFPLWNMGISGYEAAALSLMAPVLLVVPPLRNLFARFPQIPRLLTALFGVGSYKFEAPADRLLILSVGTCFGFISLSNEIWSLGQLKDSLALSWYSTTFTLGLITSSIAKFAFYTNNPIWPIMHTDNGGLNVYGVIIGVVSALLTPSFLTQLNHTAVSSRVSKGYLFPAAVGVGGLIFSLDAMLTDTSTLILWCWEGYPVRGPLPVPHGVFTFVAMAVGAYLGFAKPSLVSSSSFFIAGSVGAAVLYASSGWIGYIGGLVYAIFLTGIVPVIFASASQFNVGLVFGLGFFLAILISLAHVWVVAYAFVPAGWILRERTDIVLGISVAMVGLGIVSAKKANLVARAKNHGVSTGLCKRLTKVVGVLLVISAVISFKRLNFEKPQPYHAEDKLLTAGIWTIHFGLDNDMWASEGRMRDLIGELELDVVGLLESDTQRIIMGNRDLTQKLAEELGMYADFGPGPNKHTWGCALLSKFPILNSTHHLLPSPVGELAPAIHATLNVYGELVDVVVFHSGQEEDVEDRRLQSLGVADIMGSTDRPMVLLSYLVTKPLKGNYHTYVSETSGMHDIDSSDSDRWCEYILYKNLRRTGYARVSRSTITDTELQVGKFQLLDEGEKVNYSEKRIRESKVPKGLRFPRQFRKNGVRGHRYHVFDEPRYYDS</sequence>
<dbReference type="InterPro" id="IPR057315">
    <property type="entry name" value="Exo_endo_phos_PGAP2IP_C"/>
</dbReference>
<feature type="domain" description="PGAP2IP C-terminal nuclease-like" evidence="5">
    <location>
        <begin position="697"/>
        <end position="939"/>
    </location>
</feature>